<protein>
    <submittedName>
        <fullName evidence="5">GntR family transcriptional regulator</fullName>
    </submittedName>
</protein>
<accession>A0A5N6MGL1</accession>
<evidence type="ECO:0000313" key="6">
    <source>
        <dbReference type="Proteomes" id="UP000326852"/>
    </source>
</evidence>
<comment type="caution">
    <text evidence="5">The sequence shown here is derived from an EMBL/GenBank/DDBJ whole genome shotgun (WGS) entry which is preliminary data.</text>
</comment>
<dbReference type="GO" id="GO:0003700">
    <property type="term" value="F:DNA-binding transcription factor activity"/>
    <property type="evidence" value="ECO:0007669"/>
    <property type="project" value="InterPro"/>
</dbReference>
<keyword evidence="2" id="KW-0238">DNA-binding</keyword>
<reference evidence="5 6" key="1">
    <citation type="submission" date="2019-08" db="EMBL/GenBank/DDBJ databases">
        <title>Arthrobacter sp. nov., isolated from plateau pika and Tibetan wild ass.</title>
        <authorList>
            <person name="Ge Y."/>
        </authorList>
    </citation>
    <scope>NUCLEOTIDE SEQUENCE [LARGE SCALE GENOMIC DNA]</scope>
    <source>
        <strain evidence="5 6">785</strain>
    </source>
</reference>
<dbReference type="SMART" id="SM00345">
    <property type="entry name" value="HTH_GNTR"/>
    <property type="match status" value="1"/>
</dbReference>
<dbReference type="InterPro" id="IPR036388">
    <property type="entry name" value="WH-like_DNA-bd_sf"/>
</dbReference>
<dbReference type="InterPro" id="IPR036390">
    <property type="entry name" value="WH_DNA-bd_sf"/>
</dbReference>
<evidence type="ECO:0000256" key="1">
    <source>
        <dbReference type="ARBA" id="ARBA00023015"/>
    </source>
</evidence>
<dbReference type="PANTHER" id="PTHR38445">
    <property type="entry name" value="HTH-TYPE TRANSCRIPTIONAL REPRESSOR YTRA"/>
    <property type="match status" value="1"/>
</dbReference>
<dbReference type="PROSITE" id="PS50949">
    <property type="entry name" value="HTH_GNTR"/>
    <property type="match status" value="1"/>
</dbReference>
<organism evidence="5 6">
    <name type="scientific">Arthrobacter yangruifuii</name>
    <dbReference type="NCBI Taxonomy" id="2606616"/>
    <lineage>
        <taxon>Bacteria</taxon>
        <taxon>Bacillati</taxon>
        <taxon>Actinomycetota</taxon>
        <taxon>Actinomycetes</taxon>
        <taxon>Micrococcales</taxon>
        <taxon>Micrococcaceae</taxon>
        <taxon>Arthrobacter</taxon>
    </lineage>
</organism>
<dbReference type="SUPFAM" id="SSF46785">
    <property type="entry name" value="Winged helix' DNA-binding domain"/>
    <property type="match status" value="1"/>
</dbReference>
<sequence length="138" mass="14223">MTAETSPGSVPTPAGHDAGALAWVGIDAANPLPPYEQLRRQILDAANDGRLAIGTRLPTVRALAGHLGLAVNTVAKAYRELEQAKVVATRSRQGTVIAANGDSSRGRVAEAAAAYAETVRANGVSDDDAVSLLRAALR</sequence>
<dbReference type="AlphaFoldDB" id="A0A5N6MGL1"/>
<dbReference type="Gene3D" id="1.10.10.10">
    <property type="entry name" value="Winged helix-like DNA-binding domain superfamily/Winged helix DNA-binding domain"/>
    <property type="match status" value="1"/>
</dbReference>
<dbReference type="RefSeq" id="WP_152272133.1">
    <property type="nucleotide sequence ID" value="NZ_VTFX01000004.1"/>
</dbReference>
<keyword evidence="6" id="KW-1185">Reference proteome</keyword>
<keyword evidence="3" id="KW-0804">Transcription</keyword>
<evidence type="ECO:0000256" key="2">
    <source>
        <dbReference type="ARBA" id="ARBA00023125"/>
    </source>
</evidence>
<dbReference type="GO" id="GO:0003677">
    <property type="term" value="F:DNA binding"/>
    <property type="evidence" value="ECO:0007669"/>
    <property type="project" value="UniProtKB-KW"/>
</dbReference>
<dbReference type="PANTHER" id="PTHR38445:SF9">
    <property type="entry name" value="HTH-TYPE TRANSCRIPTIONAL REPRESSOR YTRA"/>
    <property type="match status" value="1"/>
</dbReference>
<proteinExistence type="predicted"/>
<feature type="domain" description="HTH gntR-type" evidence="4">
    <location>
        <begin position="32"/>
        <end position="100"/>
    </location>
</feature>
<dbReference type="Pfam" id="PF00392">
    <property type="entry name" value="GntR"/>
    <property type="match status" value="1"/>
</dbReference>
<gene>
    <name evidence="5" type="ORF">GD627_08425</name>
</gene>
<dbReference type="InterPro" id="IPR000524">
    <property type="entry name" value="Tscrpt_reg_HTH_GntR"/>
</dbReference>
<name>A0A5N6MGL1_9MICC</name>
<evidence type="ECO:0000313" key="5">
    <source>
        <dbReference type="EMBL" id="KAD3632875.1"/>
    </source>
</evidence>
<evidence type="ECO:0000256" key="3">
    <source>
        <dbReference type="ARBA" id="ARBA00023163"/>
    </source>
</evidence>
<dbReference type="Proteomes" id="UP000326852">
    <property type="component" value="Unassembled WGS sequence"/>
</dbReference>
<dbReference type="CDD" id="cd07377">
    <property type="entry name" value="WHTH_GntR"/>
    <property type="match status" value="1"/>
</dbReference>
<dbReference type="EMBL" id="VTFX01000004">
    <property type="protein sequence ID" value="KAD3632875.1"/>
    <property type="molecule type" value="Genomic_DNA"/>
</dbReference>
<evidence type="ECO:0000259" key="4">
    <source>
        <dbReference type="PROSITE" id="PS50949"/>
    </source>
</evidence>
<keyword evidence="1" id="KW-0805">Transcription regulation</keyword>